<feature type="transmembrane region" description="Helical" evidence="2">
    <location>
        <begin position="25"/>
        <end position="46"/>
    </location>
</feature>
<proteinExistence type="predicted"/>
<organism evidence="3">
    <name type="scientific">uncultured Pseudonocardia sp</name>
    <dbReference type="NCBI Taxonomy" id="211455"/>
    <lineage>
        <taxon>Bacteria</taxon>
        <taxon>Bacillati</taxon>
        <taxon>Actinomycetota</taxon>
        <taxon>Actinomycetes</taxon>
        <taxon>Pseudonocardiales</taxon>
        <taxon>Pseudonocardiaceae</taxon>
        <taxon>Pseudonocardia</taxon>
        <taxon>environmental samples</taxon>
    </lineage>
</organism>
<evidence type="ECO:0000256" key="2">
    <source>
        <dbReference type="SAM" id="Phobius"/>
    </source>
</evidence>
<reference evidence="3" key="1">
    <citation type="submission" date="2020-02" db="EMBL/GenBank/DDBJ databases">
        <authorList>
            <person name="Meier V. D."/>
        </authorList>
    </citation>
    <scope>NUCLEOTIDE SEQUENCE</scope>
    <source>
        <strain evidence="3">AVDCRST_MAG66</strain>
    </source>
</reference>
<feature type="region of interest" description="Disordered" evidence="1">
    <location>
        <begin position="477"/>
        <end position="511"/>
    </location>
</feature>
<keyword evidence="2" id="KW-0812">Transmembrane</keyword>
<dbReference type="PANTHER" id="PTHR32309">
    <property type="entry name" value="TYROSINE-PROTEIN KINASE"/>
    <property type="match status" value="1"/>
</dbReference>
<dbReference type="InterPro" id="IPR027417">
    <property type="entry name" value="P-loop_NTPase"/>
</dbReference>
<evidence type="ECO:0008006" key="4">
    <source>
        <dbReference type="Google" id="ProtNLM"/>
    </source>
</evidence>
<name>A0A6J4PP59_9PSEU</name>
<keyword evidence="2" id="KW-1133">Transmembrane helix</keyword>
<sequence>MPDAPLDSTSERSRAGVLATVRTHWVPIVGGLVVGAILGYLVSALLPTEYSAQSTLAFNASAPFSPVGEGDGDAVRFIADQAAIIRYDPVLQRAADATGVPLEELRESVTAVAATETSQVTVTAVQPTAEAARAVADAVVAGYRADAQQRVTDTANTAVDSYVPSAAGAAGAAAVATDNEADALVRARAASYGDGVAAVQAAELPDSPSAPLPLQNALIGALVGLFLVTGVYLLLDQRKAKLASVADLDLMLGAPLLSRYPSPGSRAIADLVNADLSSDRFRAANDVLTAIDVRLEGLRRPSVLFLSWQNPLSTTALTVSVALAAAREGRPVVLVDGGGKERGISSLTDVTPGRGLEGLANLNTPINASLRTWRVAKTELGVVPLSEWSPTPTSAAARPQVLRAAMERLRENSVLNLVDGPPLTERSLGLALGRGVDGVVLVLDEDTSVDDAQEMGRRIGLAGVTAIGYVLVRQSRRRGGGSGGGGGGGTSRGQVDDAYEPEVVDEARARA</sequence>
<dbReference type="SUPFAM" id="SSF52540">
    <property type="entry name" value="P-loop containing nucleoside triphosphate hydrolases"/>
    <property type="match status" value="1"/>
</dbReference>
<dbReference type="Gene3D" id="3.40.50.300">
    <property type="entry name" value="P-loop containing nucleotide triphosphate hydrolases"/>
    <property type="match status" value="1"/>
</dbReference>
<gene>
    <name evidence="3" type="ORF">AVDCRST_MAG66-2445</name>
</gene>
<dbReference type="EMBL" id="CADCUS010000359">
    <property type="protein sequence ID" value="CAA9418194.1"/>
    <property type="molecule type" value="Genomic_DNA"/>
</dbReference>
<evidence type="ECO:0000256" key="1">
    <source>
        <dbReference type="SAM" id="MobiDB-lite"/>
    </source>
</evidence>
<accession>A0A6J4PP59</accession>
<dbReference type="InterPro" id="IPR050445">
    <property type="entry name" value="Bact_polysacc_biosynth/exp"/>
</dbReference>
<dbReference type="AlphaFoldDB" id="A0A6J4PP59"/>
<dbReference type="PANTHER" id="PTHR32309:SF31">
    <property type="entry name" value="CAPSULAR EXOPOLYSACCHARIDE FAMILY"/>
    <property type="match status" value="1"/>
</dbReference>
<keyword evidence="2" id="KW-0472">Membrane</keyword>
<feature type="compositionally biased region" description="Gly residues" evidence="1">
    <location>
        <begin position="480"/>
        <end position="491"/>
    </location>
</feature>
<protein>
    <recommendedName>
        <fullName evidence="4">Polysaccharide chain length determinant N-terminal domain-containing protein</fullName>
    </recommendedName>
</protein>
<feature type="transmembrane region" description="Helical" evidence="2">
    <location>
        <begin position="217"/>
        <end position="235"/>
    </location>
</feature>
<evidence type="ECO:0000313" key="3">
    <source>
        <dbReference type="EMBL" id="CAA9418194.1"/>
    </source>
</evidence>